<dbReference type="PANTHER" id="PTHR15922:SF2">
    <property type="entry name" value="NBAS SUBUNIT OF NRZ TETHERING COMPLEX"/>
    <property type="match status" value="1"/>
</dbReference>
<keyword evidence="2" id="KW-1185">Reference proteome</keyword>
<evidence type="ECO:0000256" key="1">
    <source>
        <dbReference type="SAM" id="MobiDB-lite"/>
    </source>
</evidence>
<dbReference type="GO" id="GO:0006890">
    <property type="term" value="P:retrograde vesicle-mediated transport, Golgi to endoplasmic reticulum"/>
    <property type="evidence" value="ECO:0007669"/>
    <property type="project" value="TreeGrafter"/>
</dbReference>
<name>A0A915B900_PARUN</name>
<dbReference type="PANTHER" id="PTHR15922">
    <property type="entry name" value="NEUROBLASTOMA-AMPLIFIED SEQUENCE"/>
    <property type="match status" value="1"/>
</dbReference>
<dbReference type="SUPFAM" id="SSF50978">
    <property type="entry name" value="WD40 repeat-like"/>
    <property type="match status" value="1"/>
</dbReference>
<dbReference type="Proteomes" id="UP000887569">
    <property type="component" value="Unplaced"/>
</dbReference>
<feature type="region of interest" description="Disordered" evidence="1">
    <location>
        <begin position="1958"/>
        <end position="1985"/>
    </location>
</feature>
<feature type="compositionally biased region" description="Polar residues" evidence="1">
    <location>
        <begin position="1713"/>
        <end position="1729"/>
    </location>
</feature>
<organism evidence="2 3">
    <name type="scientific">Parascaris univalens</name>
    <name type="common">Nematode worm</name>
    <dbReference type="NCBI Taxonomy" id="6257"/>
    <lineage>
        <taxon>Eukaryota</taxon>
        <taxon>Metazoa</taxon>
        <taxon>Ecdysozoa</taxon>
        <taxon>Nematoda</taxon>
        <taxon>Chromadorea</taxon>
        <taxon>Rhabditida</taxon>
        <taxon>Spirurina</taxon>
        <taxon>Ascaridomorpha</taxon>
        <taxon>Ascaridoidea</taxon>
        <taxon>Ascarididae</taxon>
        <taxon>Parascaris</taxon>
    </lineage>
</organism>
<evidence type="ECO:0000313" key="3">
    <source>
        <dbReference type="WBParaSite" id="PgR028_g092_t07"/>
    </source>
</evidence>
<proteinExistence type="predicted"/>
<dbReference type="GO" id="GO:0070939">
    <property type="term" value="C:Dsl1/NZR complex"/>
    <property type="evidence" value="ECO:0007669"/>
    <property type="project" value="TreeGrafter"/>
</dbReference>
<accession>A0A915B900</accession>
<protein>
    <submittedName>
        <fullName evidence="3 4">Neuroblastoma-amplified sequence</fullName>
    </submittedName>
</protein>
<evidence type="ECO:0000313" key="4">
    <source>
        <dbReference type="WBParaSite" id="PgR028_g092_t08"/>
    </source>
</evidence>
<evidence type="ECO:0000313" key="2">
    <source>
        <dbReference type="Proteomes" id="UP000887569"/>
    </source>
</evidence>
<reference evidence="3 4" key="1">
    <citation type="submission" date="2022-11" db="UniProtKB">
        <authorList>
            <consortium name="WormBaseParasite"/>
        </authorList>
    </citation>
    <scope>IDENTIFICATION</scope>
</reference>
<feature type="compositionally biased region" description="Polar residues" evidence="1">
    <location>
        <begin position="1976"/>
        <end position="1985"/>
    </location>
</feature>
<sequence>ALSSRMDYMKKLADLKAEDKLLQERSTLRAWTVTISLGSPNLSFAYNQIATYLESKPFCKFSVSSKECHIAVMSHDRDLEISYLDEEELVTRSRVKVLPEDFPEWCILKWSQSGSLLISTRSNAIVDIFDALGGYCYSIPLNGAKEIFEAANVIIDISTTACRRNETKWLDMLYILQLNSTFHSFKIGRLTGYFPVFSVDLGHQIATSFILLPVIDILIVASQYKVSSNQEKPITCSSVGLSVYRIVDEAPYVIDVKTCRGGVSAWQHISSWIGAIQTGVLLTIVSNSDHTRLACISTTGDIFIFALPSMRLQKQIRYSGKGKPAQLVWIGHDELVILTNDGLLFRGNVEEMESMLLCGENEDAYSSCAHVISPHPRALFILEAHLLSSCGARTTAFSRHSNRAWLAAKLRLTTLYDYFKVYVGWAVGQPLEKVSAAREQRQYHFILHAIRSITLHDMMRKLLARGDFRGAIELAEKHDVMDVDFVYKEQWRQLGPQADLDAVNAVLACVRDECWVVCECVSSRVADIGVQRALSALAVRLTNSCTDSQRAFVLHNARILRLMNDDDIDAVDLYFELRERSLFDVAIFFAQTCRFKHLNALIAENYSLIRYHIFALLWMIPEFVDPRRYAHLMPYNRTGWFMVEMADVEDPLISLQGLSEEVDSTIERLNFESDVYEGNKFLRNYRNIDEVKLADVVEYIKARAVQIDEGTGLVNVVVYFVQRAIDNGFEDLKGFLVNTEFYRDYVLFCGSISMSLVRFNVSDSEQLFNNIIKYMGEEEICANMSRLVEFAEYLYRTGRCDDVEAQLRHLVCAFCKNSLRALSALQDIRRNQIANETRIAAFCAFQRTGQPLIIAASRLGIEISLVQALEVFSMYNFETTFDKLYSSLTDSTLAAQMLFKMVASSTASTRTEWTQLKNDLLALHASIYSPLLTKNEVLKNLALQILEKGGLRSARDLLDLVLSFDSSLSEQSARLSKEESINVLVEKSTDYWNMAEPVVGDPNLHLAREVLSLIPPKCSSVVTRQLRQLDALELALRLGSTLLPVKFRYVDPNQILSDVVKIGSNYKKAKDCARLAQLLQVRTPVARAMELCAVEALLAGDERTLRKYCEQLIKTAKGLSSVHSLCIDVIHSKFLKDMDEELLACALMNCPQEDLEQTLQIMREMQSANTIRDAYDPRMALGDDLILDPMYTPVEVYHPTAEHNFDRATEPWDLRINFLAEKVHLSDAMVDLVRAYTRVSASVAVQLSLTLDADAEWTLNSLLERYSNAVREWQGKIPLKMLQLLPPELLIASSSSKPFAGDTPIQRILHSGCDRERFLEDAQYRIDTLVGLAMTTDQQVLSDCLEVAEKYRIDQWSICLSTLEYVLTEPEVPTEEMTRMCGVLKDPLCAHSHRLHIALRSKVLRELSMFPRDIQRFQQFLSFFADSEAEAHSIDALKEFAKIIPEVQFPALLSGDPDIVLPVVLPYLSDNLDRITTNLRQLPNGAEMCEHAARSLLSSHDGGSVSVRVLFKLLDEKAEFVVDALGTLPLLAEEDYIKRALSEWNFDSSMDDLRMVLESRLEMIRSSCEVTPSSDDSFISSSSIKHRRISKRRELIYDLVRLHQSLNHITTRAYREVRLVSVFSEPIDFEPKKNRRKETLLSLFCHSMANEQSTRGRRAWPRFDFDSKQAIARRRYFGVQSAPLRKTDFTSCTQQFEVARHCCVVEIDENRQSSNKRPLENENAQSGNRNSREEWQDSTTGNRTAAVLLADLSYCSPVLDNSFIKRAKEEEEQPVTPPQPAAPTIILSPDVFASLSSPEGSAKKTVHCALRRPSDISRRTSTRSAAARMLHYGDVPQRTVVSNGRLRKVQCHVTGSAHKRIPIPQQDSKTVVSFDASYQSSLISHISDESSQSLNSSPVKVVDAFKSIPQRSNTPHPSSSSGSSSCSISTLKQTPPCLKCKSDTDSTFFAASPVADATNKESTGTLRSEIEFRASTPKSGPVDSTISTKIDIENTFDDSIWLGSSPPFSIHSSATQTQAKVNSNSPDASLCNHVSPVKTPPASSLHSYHSASLAKTLEVDDIWERRAPRKTRRLSKLANALRRRLQMFRSDVAMWRYDDDNGQRIAMRIQLDDHLINVHWGVYWANAVETASCRRILIVDSESINLKIQQRGNHFLDLYRPIVEVNDDSIGTALLAPRYCK</sequence>
<feature type="region of interest" description="Disordered" evidence="1">
    <location>
        <begin position="1713"/>
        <end position="1739"/>
    </location>
</feature>
<dbReference type="GO" id="GO:0000149">
    <property type="term" value="F:SNARE binding"/>
    <property type="evidence" value="ECO:0007669"/>
    <property type="project" value="TreeGrafter"/>
</dbReference>
<dbReference type="InterPro" id="IPR036322">
    <property type="entry name" value="WD40_repeat_dom_sf"/>
</dbReference>
<dbReference type="WBParaSite" id="PgR028_g092_t07">
    <property type="protein sequence ID" value="PgR028_g092_t07"/>
    <property type="gene ID" value="PgR028_g092"/>
</dbReference>
<dbReference type="WBParaSite" id="PgR028_g092_t08">
    <property type="protein sequence ID" value="PgR028_g092_t08"/>
    <property type="gene ID" value="PgR028_g092"/>
</dbReference>